<comment type="caution">
    <text evidence="3">The sequence shown here is derived from an EMBL/GenBank/DDBJ whole genome shotgun (WGS) entry which is preliminary data.</text>
</comment>
<accession>A0ABU1V900</accession>
<sequence length="142" mass="15411">MPILQYHLVEDQYSAAQIERLLLESSTFFAEALASPVDRVRVFAHLHSPGAVAIGGRLVNDSGARAPYFHFVTLEGRPVEERQKLLAGFTRIVVEVLGVDAALVRGACWPVHPDNWGIGGVPASVLRGQEIERREAAASAKA</sequence>
<evidence type="ECO:0000259" key="2">
    <source>
        <dbReference type="Pfam" id="PF01361"/>
    </source>
</evidence>
<dbReference type="InterPro" id="IPR004370">
    <property type="entry name" value="4-OT-like_dom"/>
</dbReference>
<keyword evidence="4" id="KW-1185">Reference proteome</keyword>
<dbReference type="GO" id="GO:0016853">
    <property type="term" value="F:isomerase activity"/>
    <property type="evidence" value="ECO:0007669"/>
    <property type="project" value="UniProtKB-KW"/>
</dbReference>
<dbReference type="SUPFAM" id="SSF55331">
    <property type="entry name" value="Tautomerase/MIF"/>
    <property type="match status" value="1"/>
</dbReference>
<dbReference type="InterPro" id="IPR014347">
    <property type="entry name" value="Tautomerase/MIF_sf"/>
</dbReference>
<dbReference type="EC" id="5.3.2.6" evidence="3"/>
<dbReference type="Proteomes" id="UP001265550">
    <property type="component" value="Unassembled WGS sequence"/>
</dbReference>
<proteinExistence type="predicted"/>
<feature type="domain" description="4-oxalocrotonate tautomerase-like" evidence="2">
    <location>
        <begin position="67"/>
        <end position="122"/>
    </location>
</feature>
<dbReference type="RefSeq" id="WP_204732219.1">
    <property type="nucleotide sequence ID" value="NZ_JAVDWE010000003.1"/>
</dbReference>
<name>A0ABU1V900_9BURK</name>
<dbReference type="EMBL" id="JAVDWE010000003">
    <property type="protein sequence ID" value="MDR7093922.1"/>
    <property type="molecule type" value="Genomic_DNA"/>
</dbReference>
<evidence type="ECO:0000313" key="3">
    <source>
        <dbReference type="EMBL" id="MDR7093922.1"/>
    </source>
</evidence>
<evidence type="ECO:0000313" key="4">
    <source>
        <dbReference type="Proteomes" id="UP001265550"/>
    </source>
</evidence>
<reference evidence="3 4" key="1">
    <citation type="submission" date="2023-07" db="EMBL/GenBank/DDBJ databases">
        <title>Sorghum-associated microbial communities from plants grown in Nebraska, USA.</title>
        <authorList>
            <person name="Schachtman D."/>
        </authorList>
    </citation>
    <scope>NUCLEOTIDE SEQUENCE [LARGE SCALE GENOMIC DNA]</scope>
    <source>
        <strain evidence="3 4">BE240</strain>
    </source>
</reference>
<keyword evidence="1 3" id="KW-0413">Isomerase</keyword>
<protein>
    <submittedName>
        <fullName evidence="3">4-oxalocrotonate tautomerase</fullName>
        <ecNumber evidence="3">5.3.2.6</ecNumber>
    </submittedName>
</protein>
<evidence type="ECO:0000256" key="1">
    <source>
        <dbReference type="ARBA" id="ARBA00023235"/>
    </source>
</evidence>
<gene>
    <name evidence="3" type="ORF">J2X09_001654</name>
</gene>
<dbReference type="Gene3D" id="3.30.429.10">
    <property type="entry name" value="Macrophage Migration Inhibitory Factor"/>
    <property type="match status" value="2"/>
</dbReference>
<dbReference type="Pfam" id="PF01361">
    <property type="entry name" value="Tautomerase"/>
    <property type="match status" value="1"/>
</dbReference>
<organism evidence="3 4">
    <name type="scientific">Hydrogenophaga laconesensis</name>
    <dbReference type="NCBI Taxonomy" id="1805971"/>
    <lineage>
        <taxon>Bacteria</taxon>
        <taxon>Pseudomonadati</taxon>
        <taxon>Pseudomonadota</taxon>
        <taxon>Betaproteobacteria</taxon>
        <taxon>Burkholderiales</taxon>
        <taxon>Comamonadaceae</taxon>
        <taxon>Hydrogenophaga</taxon>
    </lineage>
</organism>